<dbReference type="AlphaFoldDB" id="A0A2P2QMY4"/>
<protein>
    <submittedName>
        <fullName evidence="1">Protein MEI2-like 2</fullName>
    </submittedName>
</protein>
<organism evidence="1">
    <name type="scientific">Rhizophora mucronata</name>
    <name type="common">Asiatic mangrove</name>
    <dbReference type="NCBI Taxonomy" id="61149"/>
    <lineage>
        <taxon>Eukaryota</taxon>
        <taxon>Viridiplantae</taxon>
        <taxon>Streptophyta</taxon>
        <taxon>Embryophyta</taxon>
        <taxon>Tracheophyta</taxon>
        <taxon>Spermatophyta</taxon>
        <taxon>Magnoliopsida</taxon>
        <taxon>eudicotyledons</taxon>
        <taxon>Gunneridae</taxon>
        <taxon>Pentapetalae</taxon>
        <taxon>rosids</taxon>
        <taxon>fabids</taxon>
        <taxon>Malpighiales</taxon>
        <taxon>Rhizophoraceae</taxon>
        <taxon>Rhizophora</taxon>
    </lineage>
</organism>
<reference evidence="1" key="1">
    <citation type="submission" date="2018-02" db="EMBL/GenBank/DDBJ databases">
        <title>Rhizophora mucronata_Transcriptome.</title>
        <authorList>
            <person name="Meera S.P."/>
            <person name="Sreeshan A."/>
            <person name="Augustine A."/>
        </authorList>
    </citation>
    <scope>NUCLEOTIDE SEQUENCE</scope>
    <source>
        <tissue evidence="1">Leaf</tissue>
    </source>
</reference>
<evidence type="ECO:0000313" key="1">
    <source>
        <dbReference type="EMBL" id="MBX68333.1"/>
    </source>
</evidence>
<dbReference type="EMBL" id="GGEC01087849">
    <property type="protein sequence ID" value="MBX68333.1"/>
    <property type="molecule type" value="Transcribed_RNA"/>
</dbReference>
<proteinExistence type="predicted"/>
<name>A0A2P2QMY4_RHIMU</name>
<sequence>MMVLMRSTERSMVTSMGKTLSWATRCRHTSNR</sequence>
<accession>A0A2P2QMY4</accession>